<dbReference type="InterPro" id="IPR051454">
    <property type="entry name" value="RNA/ubiquinone_mod_enzymes"/>
</dbReference>
<evidence type="ECO:0000256" key="1">
    <source>
        <dbReference type="HAMAP-Rule" id="MF_02233"/>
    </source>
</evidence>
<feature type="binding site" evidence="1">
    <location>
        <position position="44"/>
    </location>
    <ligand>
        <name>[4Fe-4S] cluster</name>
        <dbReference type="ChEBI" id="CHEBI:49883"/>
    </ligand>
</feature>
<dbReference type="InterPro" id="IPR001539">
    <property type="entry name" value="Peptidase_U32"/>
</dbReference>
<dbReference type="OrthoDB" id="8523349at2"/>
<keyword evidence="2" id="KW-0645">Protease</keyword>
<dbReference type="GO" id="GO:0006744">
    <property type="term" value="P:ubiquinone biosynthetic process"/>
    <property type="evidence" value="ECO:0007669"/>
    <property type="project" value="UniProtKB-UniRule"/>
</dbReference>
<evidence type="ECO:0000313" key="3">
    <source>
        <dbReference type="Proteomes" id="UP000217076"/>
    </source>
</evidence>
<dbReference type="RefSeq" id="WP_092617926.1">
    <property type="nucleotide sequence ID" value="NZ_FNCV01000004.1"/>
</dbReference>
<feature type="binding site" evidence="1">
    <location>
        <position position="191"/>
    </location>
    <ligand>
        <name>[4Fe-4S] cluster</name>
        <dbReference type="ChEBI" id="CHEBI:49883"/>
    </ligand>
</feature>
<keyword evidence="2" id="KW-0378">Hydrolase</keyword>
<comment type="function">
    <text evidence="1">Required for O(2)-independent ubiquinone (coenzyme Q) biosynthesis. Together with UbiU, is essential for the C6-hydroxylation reaction in the oxygen-independent ubiquinone biosynthesis pathway.</text>
</comment>
<dbReference type="GO" id="GO:0046872">
    <property type="term" value="F:metal ion binding"/>
    <property type="evidence" value="ECO:0007669"/>
    <property type="project" value="UniProtKB-KW"/>
</dbReference>
<name>A0A1G7ZNK3_9PROT</name>
<keyword evidence="1" id="KW-0408">Iron</keyword>
<sequence>MTADRRLVLGPLLYHWPTETRLDYYRRIAEESPVDEVVLGEVICERRLPLVREANAKAAEMLEKAGKTVVQATLALPVGPKERAALSEVCATPGPVEAAEAGALKHLKGRPHRVGPFVNTYNESTLKVLVANGAEVVCLPWELGAEAIATLSGAARAGGAEVEVQAFGHVPLAISARCYTARAQGLSRDACQFVCGNDPEGMYVKTIDDQPILRVNGVQTLSVGLQVLVDEVPALLKAEVRRLRLAAEPMDMVAVAQVYRGLLDGAIEPAEAHQRLKPLLADREVCNGFYHETAGVNWIEAAS</sequence>
<keyword evidence="1" id="KW-0411">Iron-sulfur</keyword>
<protein>
    <recommendedName>
        <fullName evidence="1">Ubiquinone biosynthesis protein UbiV</fullName>
    </recommendedName>
</protein>
<dbReference type="Proteomes" id="UP000217076">
    <property type="component" value="Unassembled WGS sequence"/>
</dbReference>
<dbReference type="GO" id="GO:0006508">
    <property type="term" value="P:proteolysis"/>
    <property type="evidence" value="ECO:0007669"/>
    <property type="project" value="UniProtKB-KW"/>
</dbReference>
<feature type="binding site" evidence="1">
    <location>
        <position position="178"/>
    </location>
    <ligand>
        <name>[4Fe-4S] cluster</name>
        <dbReference type="ChEBI" id="CHEBI:49883"/>
    </ligand>
</feature>
<gene>
    <name evidence="1" type="primary">ubiV</name>
    <name evidence="2" type="ORF">SAMN05421742_104168</name>
</gene>
<comment type="similarity">
    <text evidence="1">Belongs to the peptidase U32 family. UbiV subfamily.</text>
</comment>
<keyword evidence="1" id="KW-0479">Metal-binding</keyword>
<dbReference type="Pfam" id="PF01136">
    <property type="entry name" value="Peptidase_U32"/>
    <property type="match status" value="1"/>
</dbReference>
<dbReference type="InterPro" id="IPR043693">
    <property type="entry name" value="UbiV"/>
</dbReference>
<dbReference type="EMBL" id="FNCV01000004">
    <property type="protein sequence ID" value="SDH10342.1"/>
    <property type="molecule type" value="Genomic_DNA"/>
</dbReference>
<accession>A0A1G7ZNK3</accession>
<proteinExistence type="inferred from homology"/>
<reference evidence="3" key="1">
    <citation type="submission" date="2016-10" db="EMBL/GenBank/DDBJ databases">
        <authorList>
            <person name="Varghese N."/>
            <person name="Submissions S."/>
        </authorList>
    </citation>
    <scope>NUCLEOTIDE SEQUENCE [LARGE SCALE GENOMIC DNA]</scope>
    <source>
        <strain evidence="3">930I</strain>
    </source>
</reference>
<comment type="subunit">
    <text evidence="1">Forms a heterodimer with UbiU.</text>
</comment>
<dbReference type="PANTHER" id="PTHR30217">
    <property type="entry name" value="PEPTIDASE U32 FAMILY"/>
    <property type="match status" value="1"/>
</dbReference>
<keyword evidence="1" id="KW-0831">Ubiquinone biosynthesis</keyword>
<dbReference type="STRING" id="83401.SAMN05421742_104168"/>
<dbReference type="UniPathway" id="UPA00232"/>
<dbReference type="GO" id="GO:0051539">
    <property type="term" value="F:4 iron, 4 sulfur cluster binding"/>
    <property type="evidence" value="ECO:0007669"/>
    <property type="project" value="UniProtKB-UniRule"/>
</dbReference>
<keyword evidence="3" id="KW-1185">Reference proteome</keyword>
<dbReference type="PANTHER" id="PTHR30217:SF11">
    <property type="entry name" value="UBIQUINONE BIOSYNTHESIS PROTEIN UBIV"/>
    <property type="match status" value="1"/>
</dbReference>
<dbReference type="AlphaFoldDB" id="A0A1G7ZNK3"/>
<evidence type="ECO:0000313" key="2">
    <source>
        <dbReference type="EMBL" id="SDH10342.1"/>
    </source>
</evidence>
<dbReference type="GO" id="GO:0008233">
    <property type="term" value="F:peptidase activity"/>
    <property type="evidence" value="ECO:0007669"/>
    <property type="project" value="UniProtKB-KW"/>
</dbReference>
<comment type="pathway">
    <text evidence="1">Cofactor biosynthesis; ubiquinone biosynthesis.</text>
</comment>
<organism evidence="2 3">
    <name type="scientific">Roseospirillum parvum</name>
    <dbReference type="NCBI Taxonomy" id="83401"/>
    <lineage>
        <taxon>Bacteria</taxon>
        <taxon>Pseudomonadati</taxon>
        <taxon>Pseudomonadota</taxon>
        <taxon>Alphaproteobacteria</taxon>
        <taxon>Rhodospirillales</taxon>
        <taxon>Rhodospirillaceae</taxon>
        <taxon>Roseospirillum</taxon>
    </lineage>
</organism>
<feature type="binding site" evidence="1">
    <location>
        <position position="195"/>
    </location>
    <ligand>
        <name>[4Fe-4S] cluster</name>
        <dbReference type="ChEBI" id="CHEBI:49883"/>
    </ligand>
</feature>
<dbReference type="NCBIfam" id="NF011991">
    <property type="entry name" value="PRK15447.1"/>
    <property type="match status" value="1"/>
</dbReference>
<dbReference type="HAMAP" id="MF_02233">
    <property type="entry name" value="UbiV"/>
    <property type="match status" value="1"/>
</dbReference>
<keyword evidence="1" id="KW-0004">4Fe-4S</keyword>
<comment type="cofactor">
    <cofactor evidence="1">
        <name>[4Fe-4S] cluster</name>
        <dbReference type="ChEBI" id="CHEBI:49883"/>
    </cofactor>
</comment>